<dbReference type="EC" id="2.4.1.-" evidence="16"/>
<evidence type="ECO:0000256" key="15">
    <source>
        <dbReference type="ARBA" id="ARBA00023211"/>
    </source>
</evidence>
<keyword evidence="7" id="KW-0812">Transmembrane</keyword>
<dbReference type="GO" id="GO:0000139">
    <property type="term" value="C:Golgi membrane"/>
    <property type="evidence" value="ECO:0007669"/>
    <property type="project" value="UniProtKB-SubCell"/>
</dbReference>
<sequence>MSNPILLQIRVFCNVLRRKSFFQITNRYKIVVGVAVCFLFAWMNIGSLKQNSADHASIRNLPTFSSHHKSKFDPLLTKGKQKAKEYPDFDYKYDPPKRKAAQVDDQPIEPDTKLAPKVDIDDAKLKLILPPEDDQQQMPSRDFMANRIPPVRSLKPVGKRRSNTINGIQVDKNLDYFDVVGSADLSKLESLDRGFDEFAADDAKVVPGFGENGDPVLLKGDEAEEATRIMAKEAFNIVASDKISLHRVVPDTRDPLCQAVKYDEDLPNASIIIIFTNEAWTPLLRTIWSVLDKTPGHLLKEIILVDDFSDKPYLKGKLDRYIRKKLPSKVRLKRLSKRSGLIRARLTGARLATGDNLLFLDSHCECGDDWYQPLAQRIKDEPNAFVVPIIDVIDDKTMEYYHGNGVYFQIGGFSWGGHFNWVDIPQHEQIRRGSTIAPTRTPTMAGGLFAVNRQTFWDFGSYDEEMDVWGGENLEMSFRVWQCGGVLETIPCSRVGHIFRSFHPYTFPGNKDTHGINTARTVEVWMDDFKRLFYMNRPDLLSTDIGDVSKRLEFKKQRQCKSFKWYLDNIFPQKFILDDPDHSFAYGRVRNPNNHCLDTLQNDEKDTYDFGIYPCHDYVAASQFFSFSKKFDIRREDNCAEVGEIGNDLGQLPVHMVPCHGKGQDQEWIHTKQGRLIHKLTNKCLDIGSGISDKLFATDCKAMQSQIFFYDNYIS</sequence>
<dbReference type="PROSITE" id="PS50231">
    <property type="entry name" value="RICIN_B_LECTIN"/>
    <property type="match status" value="1"/>
</dbReference>
<dbReference type="EMBL" id="VCGU01000007">
    <property type="protein sequence ID" value="TRY73142.1"/>
    <property type="molecule type" value="Genomic_DNA"/>
</dbReference>
<evidence type="ECO:0000256" key="3">
    <source>
        <dbReference type="ARBA" id="ARBA00004922"/>
    </source>
</evidence>
<dbReference type="STRING" id="6832.A0A553P644"/>
<dbReference type="SUPFAM" id="SSF50370">
    <property type="entry name" value="Ricin B-like lectins"/>
    <property type="match status" value="1"/>
</dbReference>
<dbReference type="UniPathway" id="UPA00378"/>
<organism evidence="18 19">
    <name type="scientific">Tigriopus californicus</name>
    <name type="common">Marine copepod</name>
    <dbReference type="NCBI Taxonomy" id="6832"/>
    <lineage>
        <taxon>Eukaryota</taxon>
        <taxon>Metazoa</taxon>
        <taxon>Ecdysozoa</taxon>
        <taxon>Arthropoda</taxon>
        <taxon>Crustacea</taxon>
        <taxon>Multicrustacea</taxon>
        <taxon>Hexanauplia</taxon>
        <taxon>Copepoda</taxon>
        <taxon>Harpacticoida</taxon>
        <taxon>Harpacticidae</taxon>
        <taxon>Tigriopus</taxon>
    </lineage>
</organism>
<name>A0A553P644_TIGCA</name>
<evidence type="ECO:0000256" key="12">
    <source>
        <dbReference type="ARBA" id="ARBA00023034"/>
    </source>
</evidence>
<evidence type="ECO:0000256" key="7">
    <source>
        <dbReference type="ARBA" id="ARBA00022692"/>
    </source>
</evidence>
<comment type="caution">
    <text evidence="18">The sequence shown here is derived from an EMBL/GenBank/DDBJ whole genome shotgun (WGS) entry which is preliminary data.</text>
</comment>
<dbReference type="SMART" id="SM00458">
    <property type="entry name" value="RICIN"/>
    <property type="match status" value="1"/>
</dbReference>
<dbReference type="Pfam" id="PF00535">
    <property type="entry name" value="Glycos_transf_2"/>
    <property type="match status" value="1"/>
</dbReference>
<dbReference type="InterPro" id="IPR035992">
    <property type="entry name" value="Ricin_B-like_lectins"/>
</dbReference>
<protein>
    <recommendedName>
        <fullName evidence="16">Polypeptide N-acetylgalactosaminyltransferase</fullName>
        <ecNumber evidence="16">2.4.1.-</ecNumber>
    </recommendedName>
    <alternativeName>
        <fullName evidence="16">Protein-UDP acetylgalactosaminyltransferase</fullName>
    </alternativeName>
</protein>
<dbReference type="Gene3D" id="3.90.550.10">
    <property type="entry name" value="Spore Coat Polysaccharide Biosynthesis Protein SpsA, Chain A"/>
    <property type="match status" value="1"/>
</dbReference>
<evidence type="ECO:0000256" key="4">
    <source>
        <dbReference type="ARBA" id="ARBA00005680"/>
    </source>
</evidence>
<dbReference type="FunFam" id="3.90.550.10:FF:000021">
    <property type="entry name" value="Polypeptide N-acetylgalactosaminyltransferase"/>
    <property type="match status" value="1"/>
</dbReference>
<keyword evidence="12 16" id="KW-0333">Golgi apparatus</keyword>
<evidence type="ECO:0000256" key="16">
    <source>
        <dbReference type="RuleBase" id="RU361242"/>
    </source>
</evidence>
<dbReference type="SUPFAM" id="SSF53448">
    <property type="entry name" value="Nucleotide-diphospho-sugar transferases"/>
    <property type="match status" value="1"/>
</dbReference>
<comment type="cofactor">
    <cofactor evidence="1 16">
        <name>Mn(2+)</name>
        <dbReference type="ChEBI" id="CHEBI:29035"/>
    </cofactor>
</comment>
<gene>
    <name evidence="18" type="ORF">TCAL_00963</name>
</gene>
<dbReference type="GO" id="GO:0006493">
    <property type="term" value="P:protein O-linked glycosylation"/>
    <property type="evidence" value="ECO:0007669"/>
    <property type="project" value="UniProtKB-ARBA"/>
</dbReference>
<feature type="domain" description="Ricin B lectin" evidence="17">
    <location>
        <begin position="583"/>
        <end position="710"/>
    </location>
</feature>
<accession>A0A553P644</accession>
<keyword evidence="9 16" id="KW-0430">Lectin</keyword>
<comment type="subcellular location">
    <subcellularLocation>
        <location evidence="2 16">Golgi apparatus membrane</location>
        <topology evidence="2 16">Single-pass type II membrane protein</topology>
    </subcellularLocation>
</comment>
<dbReference type="AlphaFoldDB" id="A0A553P644"/>
<evidence type="ECO:0000259" key="17">
    <source>
        <dbReference type="SMART" id="SM00458"/>
    </source>
</evidence>
<dbReference type="InterPro" id="IPR000772">
    <property type="entry name" value="Ricin_B_lectin"/>
</dbReference>
<dbReference type="GO" id="GO:0046872">
    <property type="term" value="F:metal ion binding"/>
    <property type="evidence" value="ECO:0007669"/>
    <property type="project" value="UniProtKB-KW"/>
</dbReference>
<evidence type="ECO:0000256" key="9">
    <source>
        <dbReference type="ARBA" id="ARBA00022734"/>
    </source>
</evidence>
<dbReference type="Proteomes" id="UP000318571">
    <property type="component" value="Chromosome 3"/>
</dbReference>
<evidence type="ECO:0000256" key="14">
    <source>
        <dbReference type="ARBA" id="ARBA00023157"/>
    </source>
</evidence>
<dbReference type="PANTHER" id="PTHR11675">
    <property type="entry name" value="N-ACETYLGALACTOSAMINYLTRANSFERASE"/>
    <property type="match status" value="1"/>
</dbReference>
<comment type="pathway">
    <text evidence="3 16">Protein modification; protein glycosylation.</text>
</comment>
<evidence type="ECO:0000256" key="13">
    <source>
        <dbReference type="ARBA" id="ARBA00023136"/>
    </source>
</evidence>
<keyword evidence="11" id="KW-1133">Transmembrane helix</keyword>
<dbReference type="CDD" id="cd02510">
    <property type="entry name" value="pp-GalNAc-T"/>
    <property type="match status" value="1"/>
</dbReference>
<dbReference type="Pfam" id="PF00652">
    <property type="entry name" value="Ricin_B_lectin"/>
    <property type="match status" value="1"/>
</dbReference>
<dbReference type="OrthoDB" id="416652at2759"/>
<dbReference type="GO" id="GO:0030246">
    <property type="term" value="F:carbohydrate binding"/>
    <property type="evidence" value="ECO:0007669"/>
    <property type="project" value="UniProtKB-KW"/>
</dbReference>
<dbReference type="InterPro" id="IPR029044">
    <property type="entry name" value="Nucleotide-diphossugar_trans"/>
</dbReference>
<proteinExistence type="inferred from homology"/>
<evidence type="ECO:0000256" key="2">
    <source>
        <dbReference type="ARBA" id="ARBA00004323"/>
    </source>
</evidence>
<keyword evidence="19" id="KW-1185">Reference proteome</keyword>
<dbReference type="InterPro" id="IPR001173">
    <property type="entry name" value="Glyco_trans_2-like"/>
</dbReference>
<keyword evidence="15 16" id="KW-0464">Manganese</keyword>
<evidence type="ECO:0000256" key="5">
    <source>
        <dbReference type="ARBA" id="ARBA00022676"/>
    </source>
</evidence>
<evidence type="ECO:0000256" key="1">
    <source>
        <dbReference type="ARBA" id="ARBA00001936"/>
    </source>
</evidence>
<dbReference type="PANTHER" id="PTHR11675:SF43">
    <property type="entry name" value="POLYPEPTIDE N-ACETYLGALACTOSAMINYLTRANSFERASE 1"/>
    <property type="match status" value="1"/>
</dbReference>
<evidence type="ECO:0000256" key="6">
    <source>
        <dbReference type="ARBA" id="ARBA00022679"/>
    </source>
</evidence>
<reference evidence="18 19" key="1">
    <citation type="journal article" date="2018" name="Nat. Ecol. Evol.">
        <title>Genomic signatures of mitonuclear coevolution across populations of Tigriopus californicus.</title>
        <authorList>
            <person name="Barreto F.S."/>
            <person name="Watson E.T."/>
            <person name="Lima T.G."/>
            <person name="Willett C.S."/>
            <person name="Edmands S."/>
            <person name="Li W."/>
            <person name="Burton R.S."/>
        </authorList>
    </citation>
    <scope>NUCLEOTIDE SEQUENCE [LARGE SCALE GENOMIC DNA]</scope>
    <source>
        <strain evidence="18 19">San Diego</strain>
    </source>
</reference>
<evidence type="ECO:0000313" key="19">
    <source>
        <dbReference type="Proteomes" id="UP000318571"/>
    </source>
</evidence>
<keyword evidence="6 16" id="KW-0808">Transferase</keyword>
<dbReference type="GO" id="GO:0004653">
    <property type="term" value="F:polypeptide N-acetylgalactosaminyltransferase activity"/>
    <property type="evidence" value="ECO:0007669"/>
    <property type="project" value="UniProtKB-ARBA"/>
</dbReference>
<comment type="similarity">
    <text evidence="4 16">Belongs to the glycosyltransferase 2 family. GalNAc-T subfamily.</text>
</comment>
<dbReference type="Gene3D" id="2.80.10.50">
    <property type="match status" value="1"/>
</dbReference>
<keyword evidence="13" id="KW-0472">Membrane</keyword>
<evidence type="ECO:0000256" key="10">
    <source>
        <dbReference type="ARBA" id="ARBA00022968"/>
    </source>
</evidence>
<dbReference type="InterPro" id="IPR045885">
    <property type="entry name" value="GalNAc-T"/>
</dbReference>
<keyword evidence="14 16" id="KW-1015">Disulfide bond</keyword>
<keyword evidence="8" id="KW-0479">Metal-binding</keyword>
<evidence type="ECO:0000256" key="8">
    <source>
        <dbReference type="ARBA" id="ARBA00022723"/>
    </source>
</evidence>
<dbReference type="OMA" id="DLKFHPD"/>
<keyword evidence="10" id="KW-0735">Signal-anchor</keyword>
<keyword evidence="5 16" id="KW-0328">Glycosyltransferase</keyword>
<evidence type="ECO:0000313" key="18">
    <source>
        <dbReference type="EMBL" id="TRY73142.1"/>
    </source>
</evidence>
<evidence type="ECO:0000256" key="11">
    <source>
        <dbReference type="ARBA" id="ARBA00022989"/>
    </source>
</evidence>